<accession>A0A6P2KBM4</accession>
<protein>
    <submittedName>
        <fullName evidence="1">Uncharacterized protein</fullName>
    </submittedName>
</protein>
<evidence type="ECO:0000313" key="2">
    <source>
        <dbReference type="Proteomes" id="UP000494125"/>
    </source>
</evidence>
<keyword evidence="2" id="KW-1185">Reference proteome</keyword>
<reference evidence="1 2" key="1">
    <citation type="submission" date="2019-09" db="EMBL/GenBank/DDBJ databases">
        <authorList>
            <person name="Depoorter E."/>
        </authorList>
    </citation>
    <scope>NUCLEOTIDE SEQUENCE [LARGE SCALE GENOMIC DNA]</scope>
    <source>
        <strain evidence="1">LMG 24065</strain>
    </source>
</reference>
<sequence>MAALLNDVPPNLHERMAAWPSEQPLPVRRVERPLRVVLSR</sequence>
<evidence type="ECO:0000313" key="1">
    <source>
        <dbReference type="EMBL" id="VWB52788.1"/>
    </source>
</evidence>
<name>A0A6P2KBM4_9BURK</name>
<proteinExistence type="predicted"/>
<gene>
    <name evidence="1" type="ORF">BDI24065_02426</name>
</gene>
<dbReference type="Proteomes" id="UP000494125">
    <property type="component" value="Unassembled WGS sequence"/>
</dbReference>
<dbReference type="EMBL" id="CABVPN010000010">
    <property type="protein sequence ID" value="VWB52788.1"/>
    <property type="molecule type" value="Genomic_DNA"/>
</dbReference>
<dbReference type="AlphaFoldDB" id="A0A6P2KBM4"/>
<organism evidence="1 2">
    <name type="scientific">Burkholderia diffusa</name>
    <dbReference type="NCBI Taxonomy" id="488732"/>
    <lineage>
        <taxon>Bacteria</taxon>
        <taxon>Pseudomonadati</taxon>
        <taxon>Pseudomonadota</taxon>
        <taxon>Betaproteobacteria</taxon>
        <taxon>Burkholderiales</taxon>
        <taxon>Burkholderiaceae</taxon>
        <taxon>Burkholderia</taxon>
        <taxon>Burkholderia cepacia complex</taxon>
    </lineage>
</organism>